<evidence type="ECO:0000313" key="8">
    <source>
        <dbReference type="Proteomes" id="UP000198406"/>
    </source>
</evidence>
<dbReference type="GO" id="GO:1990757">
    <property type="term" value="F:ubiquitin ligase activator activity"/>
    <property type="evidence" value="ECO:0007669"/>
    <property type="project" value="TreeGrafter"/>
</dbReference>
<comment type="caution">
    <text evidence="7">The sequence shown here is derived from an EMBL/GenBank/DDBJ whole genome shotgun (WGS) entry which is preliminary data.</text>
</comment>
<evidence type="ECO:0000313" key="7">
    <source>
        <dbReference type="EMBL" id="GAX12820.1"/>
    </source>
</evidence>
<dbReference type="PROSITE" id="PS50082">
    <property type="entry name" value="WD_REPEATS_2"/>
    <property type="match status" value="1"/>
</dbReference>
<name>A0A1Z5JFN5_FISSO</name>
<evidence type="ECO:0000256" key="1">
    <source>
        <dbReference type="ARBA" id="ARBA00022574"/>
    </source>
</evidence>
<dbReference type="Gene3D" id="2.130.10.10">
    <property type="entry name" value="YVTN repeat-like/Quinoprotein amine dehydrogenase"/>
    <property type="match status" value="1"/>
</dbReference>
<sequence>MMRSLQVGGGPRLVLESHTAAVKGLAWCPYRSDVLASGGGTADRCIKLWDTCSGRMIHSVCTGNQVSSLIWGQHHQELYSGHGFTDNEVVVWSYPKMQRIQTLSYHQDRILSMELSPDGNRLASIGADENLCLWKIDAASPRPRTAVSASPSFGSRFTIR</sequence>
<feature type="repeat" description="WD" evidence="6">
    <location>
        <begin position="103"/>
        <end position="144"/>
    </location>
</feature>
<dbReference type="GO" id="GO:0051301">
    <property type="term" value="P:cell division"/>
    <property type="evidence" value="ECO:0007669"/>
    <property type="project" value="UniProtKB-KW"/>
</dbReference>
<dbReference type="InterPro" id="IPR033010">
    <property type="entry name" value="Cdc20/Fizzy"/>
</dbReference>
<accession>A0A1Z5JFN5</accession>
<dbReference type="GO" id="GO:0010997">
    <property type="term" value="F:anaphase-promoting complex binding"/>
    <property type="evidence" value="ECO:0007669"/>
    <property type="project" value="InterPro"/>
</dbReference>
<dbReference type="InParanoid" id="A0A1Z5JFN5"/>
<keyword evidence="5" id="KW-0131">Cell cycle</keyword>
<dbReference type="PANTHER" id="PTHR19918">
    <property type="entry name" value="CELL DIVISION CYCLE 20 CDC20 FIZZY -RELATED"/>
    <property type="match status" value="1"/>
</dbReference>
<evidence type="ECO:0000256" key="6">
    <source>
        <dbReference type="PROSITE-ProRule" id="PRU00221"/>
    </source>
</evidence>
<dbReference type="GO" id="GO:1905786">
    <property type="term" value="P:positive regulation of anaphase-promoting complex-dependent catabolic process"/>
    <property type="evidence" value="ECO:0007669"/>
    <property type="project" value="TreeGrafter"/>
</dbReference>
<dbReference type="PROSITE" id="PS50294">
    <property type="entry name" value="WD_REPEATS_REGION"/>
    <property type="match status" value="1"/>
</dbReference>
<dbReference type="Proteomes" id="UP000198406">
    <property type="component" value="Unassembled WGS sequence"/>
</dbReference>
<dbReference type="InterPro" id="IPR015943">
    <property type="entry name" value="WD40/YVTN_repeat-like_dom_sf"/>
</dbReference>
<dbReference type="InterPro" id="IPR036322">
    <property type="entry name" value="WD40_repeat_dom_sf"/>
</dbReference>
<organism evidence="7 8">
    <name type="scientific">Fistulifera solaris</name>
    <name type="common">Oleaginous diatom</name>
    <dbReference type="NCBI Taxonomy" id="1519565"/>
    <lineage>
        <taxon>Eukaryota</taxon>
        <taxon>Sar</taxon>
        <taxon>Stramenopiles</taxon>
        <taxon>Ochrophyta</taxon>
        <taxon>Bacillariophyta</taxon>
        <taxon>Bacillariophyceae</taxon>
        <taxon>Bacillariophycidae</taxon>
        <taxon>Naviculales</taxon>
        <taxon>Naviculaceae</taxon>
        <taxon>Fistulifera</taxon>
    </lineage>
</organism>
<evidence type="ECO:0000256" key="4">
    <source>
        <dbReference type="ARBA" id="ARBA00022776"/>
    </source>
</evidence>
<reference evidence="7 8" key="1">
    <citation type="journal article" date="2015" name="Plant Cell">
        <title>Oil accumulation by the oleaginous diatom Fistulifera solaris as revealed by the genome and transcriptome.</title>
        <authorList>
            <person name="Tanaka T."/>
            <person name="Maeda Y."/>
            <person name="Veluchamy A."/>
            <person name="Tanaka M."/>
            <person name="Abida H."/>
            <person name="Marechal E."/>
            <person name="Bowler C."/>
            <person name="Muto M."/>
            <person name="Sunaga Y."/>
            <person name="Tanaka M."/>
            <person name="Yoshino T."/>
            <person name="Taniguchi T."/>
            <person name="Fukuda Y."/>
            <person name="Nemoto M."/>
            <person name="Matsumoto M."/>
            <person name="Wong P.S."/>
            <person name="Aburatani S."/>
            <person name="Fujibuchi W."/>
        </authorList>
    </citation>
    <scope>NUCLEOTIDE SEQUENCE [LARGE SCALE GENOMIC DNA]</scope>
    <source>
        <strain evidence="7 8">JPCC DA0580</strain>
    </source>
</reference>
<dbReference type="AlphaFoldDB" id="A0A1Z5JFN5"/>
<evidence type="ECO:0000256" key="2">
    <source>
        <dbReference type="ARBA" id="ARBA00022618"/>
    </source>
</evidence>
<keyword evidence="4" id="KW-0498">Mitosis</keyword>
<gene>
    <name evidence="7" type="ORF">FisN_15Hu299</name>
</gene>
<keyword evidence="3" id="KW-0677">Repeat</keyword>
<evidence type="ECO:0000256" key="5">
    <source>
        <dbReference type="ARBA" id="ARBA00023306"/>
    </source>
</evidence>
<dbReference type="GO" id="GO:0031145">
    <property type="term" value="P:anaphase-promoting complex-dependent catabolic process"/>
    <property type="evidence" value="ECO:0007669"/>
    <property type="project" value="TreeGrafter"/>
</dbReference>
<dbReference type="SMART" id="SM00320">
    <property type="entry name" value="WD40"/>
    <property type="match status" value="3"/>
</dbReference>
<dbReference type="PANTHER" id="PTHR19918:SF8">
    <property type="entry name" value="FI02843P"/>
    <property type="match status" value="1"/>
</dbReference>
<dbReference type="Pfam" id="PF00400">
    <property type="entry name" value="WD40"/>
    <property type="match status" value="2"/>
</dbReference>
<proteinExistence type="predicted"/>
<dbReference type="InterPro" id="IPR001680">
    <property type="entry name" value="WD40_rpt"/>
</dbReference>
<evidence type="ECO:0000256" key="3">
    <source>
        <dbReference type="ARBA" id="ARBA00022737"/>
    </source>
</evidence>
<keyword evidence="8" id="KW-1185">Reference proteome</keyword>
<protein>
    <submittedName>
        <fullName evidence="7">Uncharacterized protein</fullName>
    </submittedName>
</protein>
<dbReference type="SUPFAM" id="SSF50978">
    <property type="entry name" value="WD40 repeat-like"/>
    <property type="match status" value="1"/>
</dbReference>
<keyword evidence="2" id="KW-0132">Cell division</keyword>
<dbReference type="OrthoDB" id="10263272at2759"/>
<dbReference type="GO" id="GO:0005680">
    <property type="term" value="C:anaphase-promoting complex"/>
    <property type="evidence" value="ECO:0007669"/>
    <property type="project" value="TreeGrafter"/>
</dbReference>
<dbReference type="EMBL" id="BDSP01000055">
    <property type="protein sequence ID" value="GAX12820.1"/>
    <property type="molecule type" value="Genomic_DNA"/>
</dbReference>
<keyword evidence="1 6" id="KW-0853">WD repeat</keyword>